<dbReference type="AlphaFoldDB" id="A0A6L2MHS8"/>
<reference evidence="1" key="1">
    <citation type="journal article" date="2019" name="Sci. Rep.">
        <title>Draft genome of Tanacetum cinerariifolium, the natural source of mosquito coil.</title>
        <authorList>
            <person name="Yamashiro T."/>
            <person name="Shiraishi A."/>
            <person name="Satake H."/>
            <person name="Nakayama K."/>
        </authorList>
    </citation>
    <scope>NUCLEOTIDE SEQUENCE</scope>
</reference>
<comment type="caution">
    <text evidence="1">The sequence shown here is derived from an EMBL/GenBank/DDBJ whole genome shotgun (WGS) entry which is preliminary data.</text>
</comment>
<gene>
    <name evidence="1" type="ORF">Tci_044835</name>
</gene>
<dbReference type="PANTHER" id="PTHR14523:SF1">
    <property type="entry name" value="HOMOLOGOUS RECOMBINATION OB-FOLD PROTEIN"/>
    <property type="match status" value="1"/>
</dbReference>
<proteinExistence type="predicted"/>
<dbReference type="PANTHER" id="PTHR14523">
    <property type="entry name" value="UNCHARACTERIZED PROTEIN C17ORF53 HOMOLOG"/>
    <property type="match status" value="1"/>
</dbReference>
<organism evidence="1">
    <name type="scientific">Tanacetum cinerariifolium</name>
    <name type="common">Dalmatian daisy</name>
    <name type="synonym">Chrysanthemum cinerariifolium</name>
    <dbReference type="NCBI Taxonomy" id="118510"/>
    <lineage>
        <taxon>Eukaryota</taxon>
        <taxon>Viridiplantae</taxon>
        <taxon>Streptophyta</taxon>
        <taxon>Embryophyta</taxon>
        <taxon>Tracheophyta</taxon>
        <taxon>Spermatophyta</taxon>
        <taxon>Magnoliopsida</taxon>
        <taxon>eudicotyledons</taxon>
        <taxon>Gunneridae</taxon>
        <taxon>Pentapetalae</taxon>
        <taxon>asterids</taxon>
        <taxon>campanulids</taxon>
        <taxon>Asterales</taxon>
        <taxon>Asteraceae</taxon>
        <taxon>Asteroideae</taxon>
        <taxon>Anthemideae</taxon>
        <taxon>Anthemidinae</taxon>
        <taxon>Tanacetum</taxon>
    </lineage>
</organism>
<name>A0A6L2MHS8_TANCI</name>
<dbReference type="InterPro" id="IPR028045">
    <property type="entry name" value="HROB"/>
</dbReference>
<protein>
    <submittedName>
        <fullName evidence="1">Uncharacterized protein</fullName>
    </submittedName>
</protein>
<dbReference type="GO" id="GO:0000725">
    <property type="term" value="P:recombinational repair"/>
    <property type="evidence" value="ECO:0007669"/>
    <property type="project" value="InterPro"/>
</dbReference>
<dbReference type="EMBL" id="BKCJ010006575">
    <property type="protein sequence ID" value="GEU72857.1"/>
    <property type="molecule type" value="Genomic_DNA"/>
</dbReference>
<sequence length="200" mass="22021">MACVNVYFELGYLDCSWKLPFASCWYKNKMIVGSSSFSTHIENSHSNQNQVRIIPGPAGIVQQAKLLKKKVFILGSDGALMSTQEYMQKVVEDVGEDDDFKSGSWDSANNYVNTNGGTVTGYLGDMKNFLKNEKLDQVVAIVKSSSLNAIGDLTVTMKDLTCTIPGTNFARIDLGGLVIGDYKLLGHTTWKFRQIGKKSV</sequence>
<evidence type="ECO:0000313" key="1">
    <source>
        <dbReference type="EMBL" id="GEU72857.1"/>
    </source>
</evidence>
<accession>A0A6L2MHS8</accession>